<evidence type="ECO:0000313" key="6">
    <source>
        <dbReference type="Proteomes" id="UP000199207"/>
    </source>
</evidence>
<keyword evidence="6" id="KW-1185">Reference proteome</keyword>
<dbReference type="CDD" id="cd04301">
    <property type="entry name" value="NAT_SF"/>
    <property type="match status" value="1"/>
</dbReference>
<dbReference type="PROSITE" id="PS51186">
    <property type="entry name" value="GNAT"/>
    <property type="match status" value="1"/>
</dbReference>
<dbReference type="GO" id="GO:0016747">
    <property type="term" value="F:acyltransferase activity, transferring groups other than amino-acyl groups"/>
    <property type="evidence" value="ECO:0007669"/>
    <property type="project" value="InterPro"/>
</dbReference>
<accession>A0A1I1DYE1</accession>
<dbReference type="PANTHER" id="PTHR43877">
    <property type="entry name" value="AMINOALKYLPHOSPHONATE N-ACETYLTRANSFERASE-RELATED-RELATED"/>
    <property type="match status" value="1"/>
</dbReference>
<dbReference type="InterPro" id="IPR000182">
    <property type="entry name" value="GNAT_dom"/>
</dbReference>
<dbReference type="PANTHER" id="PTHR43877:SF2">
    <property type="entry name" value="AMINOALKYLPHOSPHONATE N-ACETYLTRANSFERASE-RELATED"/>
    <property type="match status" value="1"/>
</dbReference>
<gene>
    <name evidence="5" type="ORF">SAMN05421773_10132</name>
</gene>
<reference evidence="5 6" key="1">
    <citation type="submission" date="2016-10" db="EMBL/GenBank/DDBJ databases">
        <authorList>
            <person name="de Groot N.N."/>
        </authorList>
    </citation>
    <scope>NUCLEOTIDE SEQUENCE [LARGE SCALE GENOMIC DNA]</scope>
    <source>
        <strain evidence="5 6">CGMCC 4.5739</strain>
    </source>
</reference>
<dbReference type="RefSeq" id="WP_245833708.1">
    <property type="nucleotide sequence ID" value="NZ_FOLM01000001.1"/>
</dbReference>
<dbReference type="GO" id="GO:0005840">
    <property type="term" value="C:ribosome"/>
    <property type="evidence" value="ECO:0007669"/>
    <property type="project" value="UniProtKB-KW"/>
</dbReference>
<sequence length="182" mass="20080">MVTYTVRETRAEDWRAYRDLRLDALRDPVAPIAFFEPLAEAMELPRADWENRSGSHGQKATFIGELPDGSWAGMVVVFTTEEGFAQIVGVYLAPGHRGTGLAEQLMRAAVEWAAGREVRLHVHENNKRAARFYERLGFRPTGASRPDPREPTLRAFELALRGPGPGPAQPGPGGSGRHRPAP</sequence>
<dbReference type="InterPro" id="IPR016181">
    <property type="entry name" value="Acyl_CoA_acyltransferase"/>
</dbReference>
<dbReference type="STRING" id="910347.SAMN05421773_10132"/>
<keyword evidence="1" id="KW-0808">Transferase</keyword>
<dbReference type="EMBL" id="FOLM01000001">
    <property type="protein sequence ID" value="SFB79844.1"/>
    <property type="molecule type" value="Genomic_DNA"/>
</dbReference>
<protein>
    <submittedName>
        <fullName evidence="5">Ribosomal protein S18 acetylase RimI</fullName>
    </submittedName>
</protein>
<feature type="region of interest" description="Disordered" evidence="3">
    <location>
        <begin position="159"/>
        <end position="182"/>
    </location>
</feature>
<evidence type="ECO:0000259" key="4">
    <source>
        <dbReference type="PROSITE" id="PS51186"/>
    </source>
</evidence>
<evidence type="ECO:0000256" key="1">
    <source>
        <dbReference type="ARBA" id="ARBA00022679"/>
    </source>
</evidence>
<feature type="domain" description="N-acetyltransferase" evidence="4">
    <location>
        <begin position="4"/>
        <end position="163"/>
    </location>
</feature>
<keyword evidence="2" id="KW-0012">Acyltransferase</keyword>
<dbReference type="AlphaFoldDB" id="A0A1I1DYE1"/>
<organism evidence="5 6">
    <name type="scientific">Streptomyces aidingensis</name>
    <dbReference type="NCBI Taxonomy" id="910347"/>
    <lineage>
        <taxon>Bacteria</taxon>
        <taxon>Bacillati</taxon>
        <taxon>Actinomycetota</taxon>
        <taxon>Actinomycetes</taxon>
        <taxon>Kitasatosporales</taxon>
        <taxon>Streptomycetaceae</taxon>
        <taxon>Streptomyces</taxon>
    </lineage>
</organism>
<name>A0A1I1DYE1_9ACTN</name>
<keyword evidence="5" id="KW-0687">Ribonucleoprotein</keyword>
<evidence type="ECO:0000256" key="3">
    <source>
        <dbReference type="SAM" id="MobiDB-lite"/>
    </source>
</evidence>
<proteinExistence type="predicted"/>
<keyword evidence="5" id="KW-0689">Ribosomal protein</keyword>
<dbReference type="Gene3D" id="3.40.630.30">
    <property type="match status" value="1"/>
</dbReference>
<dbReference type="SUPFAM" id="SSF55729">
    <property type="entry name" value="Acyl-CoA N-acyltransferases (Nat)"/>
    <property type="match status" value="1"/>
</dbReference>
<dbReference type="Proteomes" id="UP000199207">
    <property type="component" value="Unassembled WGS sequence"/>
</dbReference>
<evidence type="ECO:0000313" key="5">
    <source>
        <dbReference type="EMBL" id="SFB79844.1"/>
    </source>
</evidence>
<evidence type="ECO:0000256" key="2">
    <source>
        <dbReference type="ARBA" id="ARBA00023315"/>
    </source>
</evidence>
<dbReference type="Pfam" id="PF00583">
    <property type="entry name" value="Acetyltransf_1"/>
    <property type="match status" value="1"/>
</dbReference>
<dbReference type="InterPro" id="IPR050832">
    <property type="entry name" value="Bact_Acetyltransf"/>
</dbReference>